<dbReference type="InterPro" id="IPR007891">
    <property type="entry name" value="CHASE3"/>
</dbReference>
<dbReference type="Pfam" id="PF02518">
    <property type="entry name" value="HATPase_c"/>
    <property type="match status" value="1"/>
</dbReference>
<dbReference type="PROSITE" id="PS50110">
    <property type="entry name" value="RESPONSE_REGULATORY"/>
    <property type="match status" value="1"/>
</dbReference>
<dbReference type="Gene3D" id="3.30.450.20">
    <property type="entry name" value="PAS domain"/>
    <property type="match status" value="1"/>
</dbReference>
<accession>A0A5M6IT72</accession>
<name>A0A5M6IT72_9PROT</name>
<evidence type="ECO:0000256" key="4">
    <source>
        <dbReference type="PROSITE-ProRule" id="PRU00169"/>
    </source>
</evidence>
<comment type="catalytic activity">
    <reaction evidence="1">
        <text>ATP + protein L-histidine = ADP + protein N-phospho-L-histidine.</text>
        <dbReference type="EC" id="2.7.13.3"/>
    </reaction>
</comment>
<evidence type="ECO:0000256" key="2">
    <source>
        <dbReference type="ARBA" id="ARBA00012438"/>
    </source>
</evidence>
<feature type="modified residue" description="4-aspartylphosphate" evidence="4">
    <location>
        <position position="648"/>
    </location>
</feature>
<dbReference type="OrthoDB" id="9796100at2"/>
<sequence>MALAGTLLLVAMVGLLTWFQFTSAQEARRQVRHSHEVITGIDQLGIALRDAETGQRGFLLTGEEDDLALYRAALGRITLLQGELHRLTADNATRQERLRSLALVIQKKLETLGETIHLRREAGAAAAPAVLRADHDAQLMDQIRLSLETMQAEEERLLAQRQATAAGAEMQARQLALGGSVLAIGLLVLSARLLAQAQARLTASEAGQRALAEQMRAAFDSISQGIGVFGPDHRLLRWNERFPVLLALPRPTLQPGSPYEAIVAQAAAAGGGDAFLETADQIRHGRLLKLPGEPVVYERTRALDGRSFELRRTAMPDGGFVLTVTDTTERVRAELTARDAQRLQAMGQLTGGIAHDFNNLLTVVLGNLEMARPRLEEGHPVLPRIERAIWGARRGASLTQQLLAFARKQPLSPMPIDLSAMLPDLANLLHRTLGEHIDLQVVDAAGLWPAMADTAQLESAILNLALNARDAMPGGGRLTIALANKVLDADHARRHTEVTPGEYVMVAVSDTGTGMAPEVLARVFEPFFTTKEAGKGTGLGLPMVYGFVRQSGGHVTITSQPGEGTTVRLYLPRAPGAVLPAPQRGAACLTLPRGSGTILVVEDDAAVREVAVIILRELGYRVLEAGDGTEALRVFGQVGTRLDLVLVDVVLPGGMKGHEVARRLAEVRPELRTLFMSGYTENAIMHHGRLDEGVHLIGKPFSRELLARKVAELLSQEASDQAITALREPEHGKVVDLALRDRGRNA</sequence>
<dbReference type="CDD" id="cd00082">
    <property type="entry name" value="HisKA"/>
    <property type="match status" value="1"/>
</dbReference>
<dbReference type="PANTHER" id="PTHR43065">
    <property type="entry name" value="SENSOR HISTIDINE KINASE"/>
    <property type="match status" value="1"/>
</dbReference>
<dbReference type="CDD" id="cd19410">
    <property type="entry name" value="HK9-like_sensor"/>
    <property type="match status" value="1"/>
</dbReference>
<dbReference type="SUPFAM" id="SSF55874">
    <property type="entry name" value="ATPase domain of HSP90 chaperone/DNA topoisomerase II/histidine kinase"/>
    <property type="match status" value="1"/>
</dbReference>
<keyword evidence="8" id="KW-1185">Reference proteome</keyword>
<evidence type="ECO:0000313" key="8">
    <source>
        <dbReference type="Proteomes" id="UP000325255"/>
    </source>
</evidence>
<evidence type="ECO:0000259" key="6">
    <source>
        <dbReference type="PROSITE" id="PS50110"/>
    </source>
</evidence>
<dbReference type="Pfam" id="PF12860">
    <property type="entry name" value="PAS_7"/>
    <property type="match status" value="1"/>
</dbReference>
<dbReference type="Gene3D" id="3.40.50.2300">
    <property type="match status" value="1"/>
</dbReference>
<dbReference type="SUPFAM" id="SSF55785">
    <property type="entry name" value="PYP-like sensor domain (PAS domain)"/>
    <property type="match status" value="1"/>
</dbReference>
<dbReference type="EC" id="2.7.13.3" evidence="2"/>
<evidence type="ECO:0000259" key="5">
    <source>
        <dbReference type="PROSITE" id="PS50109"/>
    </source>
</evidence>
<dbReference type="Gene3D" id="1.10.287.130">
    <property type="match status" value="1"/>
</dbReference>
<dbReference type="InterPro" id="IPR036890">
    <property type="entry name" value="HATPase_C_sf"/>
</dbReference>
<dbReference type="Pfam" id="PF00512">
    <property type="entry name" value="HisKA"/>
    <property type="match status" value="1"/>
</dbReference>
<organism evidence="7 8">
    <name type="scientific">Rhodovastum atsumiense</name>
    <dbReference type="NCBI Taxonomy" id="504468"/>
    <lineage>
        <taxon>Bacteria</taxon>
        <taxon>Pseudomonadati</taxon>
        <taxon>Pseudomonadota</taxon>
        <taxon>Alphaproteobacteria</taxon>
        <taxon>Acetobacterales</taxon>
        <taxon>Acetobacteraceae</taxon>
        <taxon>Rhodovastum</taxon>
    </lineage>
</organism>
<feature type="domain" description="Histidine kinase" evidence="5">
    <location>
        <begin position="352"/>
        <end position="575"/>
    </location>
</feature>
<comment type="caution">
    <text evidence="7">The sequence shown here is derived from an EMBL/GenBank/DDBJ whole genome shotgun (WGS) entry which is preliminary data.</text>
</comment>
<dbReference type="EMBL" id="VWPK01000020">
    <property type="protein sequence ID" value="KAA5611523.1"/>
    <property type="molecule type" value="Genomic_DNA"/>
</dbReference>
<dbReference type="PROSITE" id="PS50109">
    <property type="entry name" value="HIS_KIN"/>
    <property type="match status" value="1"/>
</dbReference>
<dbReference type="GO" id="GO:0000155">
    <property type="term" value="F:phosphorelay sensor kinase activity"/>
    <property type="evidence" value="ECO:0007669"/>
    <property type="project" value="InterPro"/>
</dbReference>
<dbReference type="SMART" id="SM00388">
    <property type="entry name" value="HisKA"/>
    <property type="match status" value="1"/>
</dbReference>
<dbReference type="AlphaFoldDB" id="A0A5M6IT72"/>
<dbReference type="PANTHER" id="PTHR43065:SF49">
    <property type="entry name" value="HISTIDINE KINASE"/>
    <property type="match status" value="1"/>
</dbReference>
<dbReference type="InterPro" id="IPR011006">
    <property type="entry name" value="CheY-like_superfamily"/>
</dbReference>
<dbReference type="SUPFAM" id="SSF52172">
    <property type="entry name" value="CheY-like"/>
    <property type="match status" value="1"/>
</dbReference>
<dbReference type="SMART" id="SM00448">
    <property type="entry name" value="REC"/>
    <property type="match status" value="1"/>
</dbReference>
<dbReference type="InterPro" id="IPR035965">
    <property type="entry name" value="PAS-like_dom_sf"/>
</dbReference>
<feature type="domain" description="Response regulatory" evidence="6">
    <location>
        <begin position="597"/>
        <end position="714"/>
    </location>
</feature>
<reference evidence="7 8" key="1">
    <citation type="submission" date="2019-09" db="EMBL/GenBank/DDBJ databases">
        <title>Genome sequence of Rhodovastum atsumiense, a diverse member of the Acetobacteraceae family of non-sulfur purple photosynthetic bacteria.</title>
        <authorList>
            <person name="Meyer T."/>
            <person name="Kyndt J."/>
        </authorList>
    </citation>
    <scope>NUCLEOTIDE SEQUENCE [LARGE SCALE GENOMIC DNA]</scope>
    <source>
        <strain evidence="7 8">DSM 21279</strain>
    </source>
</reference>
<evidence type="ECO:0000256" key="3">
    <source>
        <dbReference type="ARBA" id="ARBA00022553"/>
    </source>
</evidence>
<evidence type="ECO:0000313" key="7">
    <source>
        <dbReference type="EMBL" id="KAA5611523.1"/>
    </source>
</evidence>
<dbReference type="SUPFAM" id="SSF47384">
    <property type="entry name" value="Homodimeric domain of signal transducing histidine kinase"/>
    <property type="match status" value="1"/>
</dbReference>
<dbReference type="SMART" id="SM00387">
    <property type="entry name" value="HATPase_c"/>
    <property type="match status" value="1"/>
</dbReference>
<protein>
    <recommendedName>
        <fullName evidence="2">histidine kinase</fullName>
        <ecNumber evidence="2">2.7.13.3</ecNumber>
    </recommendedName>
</protein>
<dbReference type="Proteomes" id="UP000325255">
    <property type="component" value="Unassembled WGS sequence"/>
</dbReference>
<dbReference type="Pfam" id="PF05227">
    <property type="entry name" value="CHASE3"/>
    <property type="match status" value="1"/>
</dbReference>
<dbReference type="InterPro" id="IPR001789">
    <property type="entry name" value="Sig_transdc_resp-reg_receiver"/>
</dbReference>
<dbReference type="InterPro" id="IPR003661">
    <property type="entry name" value="HisK_dim/P_dom"/>
</dbReference>
<proteinExistence type="predicted"/>
<dbReference type="InterPro" id="IPR005467">
    <property type="entry name" value="His_kinase_dom"/>
</dbReference>
<dbReference type="PRINTS" id="PR00344">
    <property type="entry name" value="BCTRLSENSOR"/>
</dbReference>
<dbReference type="Pfam" id="PF00072">
    <property type="entry name" value="Response_reg"/>
    <property type="match status" value="1"/>
</dbReference>
<dbReference type="InterPro" id="IPR003594">
    <property type="entry name" value="HATPase_dom"/>
</dbReference>
<dbReference type="InterPro" id="IPR004358">
    <property type="entry name" value="Sig_transdc_His_kin-like_C"/>
</dbReference>
<evidence type="ECO:0000256" key="1">
    <source>
        <dbReference type="ARBA" id="ARBA00000085"/>
    </source>
</evidence>
<keyword evidence="3 4" id="KW-0597">Phosphoprotein</keyword>
<dbReference type="InterPro" id="IPR036097">
    <property type="entry name" value="HisK_dim/P_sf"/>
</dbReference>
<dbReference type="Gene3D" id="3.30.565.10">
    <property type="entry name" value="Histidine kinase-like ATPase, C-terminal domain"/>
    <property type="match status" value="1"/>
</dbReference>
<gene>
    <name evidence="7" type="ORF">F1189_14085</name>
</gene>